<accession>A0AAQ4DDS1</accession>
<dbReference type="Pfam" id="PF00005">
    <property type="entry name" value="ABC_tran"/>
    <property type="match status" value="1"/>
</dbReference>
<evidence type="ECO:0008006" key="12">
    <source>
        <dbReference type="Google" id="ProtNLM"/>
    </source>
</evidence>
<dbReference type="PANTHER" id="PTHR19229:SF36">
    <property type="entry name" value="ATP-BINDING CASSETTE SUB-FAMILY A MEMBER 2"/>
    <property type="match status" value="1"/>
</dbReference>
<keyword evidence="5 7" id="KW-1133">Transmembrane helix</keyword>
<keyword evidence="3 7" id="KW-0812">Transmembrane</keyword>
<name>A0AAQ4DDS1_AMBAM</name>
<evidence type="ECO:0000259" key="8">
    <source>
        <dbReference type="Pfam" id="PF00005"/>
    </source>
</evidence>
<feature type="domain" description="ABC-2 type transporter transmembrane" evidence="9">
    <location>
        <begin position="124"/>
        <end position="247"/>
    </location>
</feature>
<feature type="transmembrane region" description="Helical" evidence="7">
    <location>
        <begin position="156"/>
        <end position="176"/>
    </location>
</feature>
<dbReference type="GO" id="GO:0005319">
    <property type="term" value="F:lipid transporter activity"/>
    <property type="evidence" value="ECO:0007669"/>
    <property type="project" value="TreeGrafter"/>
</dbReference>
<dbReference type="GO" id="GO:0005524">
    <property type="term" value="F:ATP binding"/>
    <property type="evidence" value="ECO:0007669"/>
    <property type="project" value="InterPro"/>
</dbReference>
<dbReference type="Gene3D" id="3.40.50.300">
    <property type="entry name" value="P-loop containing nucleotide triphosphate hydrolases"/>
    <property type="match status" value="1"/>
</dbReference>
<dbReference type="InterPro" id="IPR026082">
    <property type="entry name" value="ABCA"/>
</dbReference>
<evidence type="ECO:0000256" key="2">
    <source>
        <dbReference type="ARBA" id="ARBA00022448"/>
    </source>
</evidence>
<keyword evidence="6 7" id="KW-0472">Membrane</keyword>
<dbReference type="GO" id="GO:0016887">
    <property type="term" value="F:ATP hydrolysis activity"/>
    <property type="evidence" value="ECO:0007669"/>
    <property type="project" value="InterPro"/>
</dbReference>
<evidence type="ECO:0000256" key="5">
    <source>
        <dbReference type="ARBA" id="ARBA00022989"/>
    </source>
</evidence>
<keyword evidence="4" id="KW-0677">Repeat</keyword>
<evidence type="ECO:0000313" key="11">
    <source>
        <dbReference type="Proteomes" id="UP001321473"/>
    </source>
</evidence>
<dbReference type="InterPro" id="IPR013525">
    <property type="entry name" value="ABC2_TM"/>
</dbReference>
<evidence type="ECO:0000259" key="9">
    <source>
        <dbReference type="Pfam" id="PF12698"/>
    </source>
</evidence>
<feature type="domain" description="ABC transporter" evidence="8">
    <location>
        <begin position="335"/>
        <end position="469"/>
    </location>
</feature>
<dbReference type="Pfam" id="PF12698">
    <property type="entry name" value="ABC2_membrane_3"/>
    <property type="match status" value="1"/>
</dbReference>
<reference evidence="10 11" key="1">
    <citation type="journal article" date="2023" name="Arcadia Sci">
        <title>De novo assembly of a long-read Amblyomma americanum tick genome.</title>
        <authorList>
            <person name="Chou S."/>
            <person name="Poskanzer K.E."/>
            <person name="Rollins M."/>
            <person name="Thuy-Boun P.S."/>
        </authorList>
    </citation>
    <scope>NUCLEOTIDE SEQUENCE [LARGE SCALE GENOMIC DNA]</scope>
    <source>
        <strain evidence="10">F_SG_1</strain>
        <tissue evidence="10">Salivary glands</tissue>
    </source>
</reference>
<protein>
    <recommendedName>
        <fullName evidence="12">ABC transporter domain-containing protein</fullName>
    </recommendedName>
</protein>
<dbReference type="PANTHER" id="PTHR19229">
    <property type="entry name" value="ATP-BINDING CASSETTE TRANSPORTER SUBFAMILY A ABCA"/>
    <property type="match status" value="1"/>
</dbReference>
<evidence type="ECO:0000313" key="10">
    <source>
        <dbReference type="EMBL" id="KAK8760611.1"/>
    </source>
</evidence>
<dbReference type="AlphaFoldDB" id="A0AAQ4DDS1"/>
<evidence type="ECO:0000256" key="7">
    <source>
        <dbReference type="SAM" id="Phobius"/>
    </source>
</evidence>
<feature type="transmembrane region" description="Helical" evidence="7">
    <location>
        <begin position="225"/>
        <end position="245"/>
    </location>
</feature>
<comment type="caution">
    <text evidence="10">The sequence shown here is derived from an EMBL/GenBank/DDBJ whole genome shotgun (WGS) entry which is preliminary data.</text>
</comment>
<keyword evidence="11" id="KW-1185">Reference proteome</keyword>
<dbReference type="InterPro" id="IPR003439">
    <property type="entry name" value="ABC_transporter-like_ATP-bd"/>
</dbReference>
<dbReference type="InterPro" id="IPR027417">
    <property type="entry name" value="P-loop_NTPase"/>
</dbReference>
<dbReference type="SUPFAM" id="SSF52540">
    <property type="entry name" value="P-loop containing nucleoside triphosphate hydrolases"/>
    <property type="match status" value="1"/>
</dbReference>
<dbReference type="GO" id="GO:0140359">
    <property type="term" value="F:ABC-type transporter activity"/>
    <property type="evidence" value="ECO:0007669"/>
    <property type="project" value="InterPro"/>
</dbReference>
<organism evidence="10 11">
    <name type="scientific">Amblyomma americanum</name>
    <name type="common">Lone star tick</name>
    <dbReference type="NCBI Taxonomy" id="6943"/>
    <lineage>
        <taxon>Eukaryota</taxon>
        <taxon>Metazoa</taxon>
        <taxon>Ecdysozoa</taxon>
        <taxon>Arthropoda</taxon>
        <taxon>Chelicerata</taxon>
        <taxon>Arachnida</taxon>
        <taxon>Acari</taxon>
        <taxon>Parasitiformes</taxon>
        <taxon>Ixodida</taxon>
        <taxon>Ixodoidea</taxon>
        <taxon>Ixodidae</taxon>
        <taxon>Amblyomminae</taxon>
        <taxon>Amblyomma</taxon>
    </lineage>
</organism>
<comment type="subcellular location">
    <subcellularLocation>
        <location evidence="1">Membrane</location>
        <topology evidence="1">Multi-pass membrane protein</topology>
    </subcellularLocation>
</comment>
<dbReference type="EMBL" id="JARKHS020032161">
    <property type="protein sequence ID" value="KAK8760611.1"/>
    <property type="molecule type" value="Genomic_DNA"/>
</dbReference>
<evidence type="ECO:0000256" key="4">
    <source>
        <dbReference type="ARBA" id="ARBA00022737"/>
    </source>
</evidence>
<sequence>MVAKLSVRANALGLTDNYGVVFKQAEGGVLSYKMRFPSWQEFYTRETMRPTSSSRRPPFWLSGILLPMMSRLNLAVAQTAVPRAVGSAEALPVYFKTRRFPSPKSYDTSRSAGKVTDLSVVYGFIVLGPVAVKRIAEEKSVGMKELLRIAGVSDAVYWLSAFLSGLLVMSLVTILITMLVKLPIFCAPSLLPQSDFTLVLFVIMTYAVYCDLFCLLISCVVKTPVYAVFATVCLWMLTYEVPIFFMDAPGSIPYEDLSLDQGAHWSNLHIPGSPYDNVTLVGMLCAVLCYCLVYAALIWYLDNVWPWQYGIPKGPLFFTKPFSLFQIYPNKTVALRQVSLKAYPGDVTVLLGRNGAGKTTLLRLITGLEQASDGSVYVAGRNIALDTDAARRSMGFCPQENILFLSLTVLEHLQFFAKIRSDGWEKATNAIEEILVAFNLSEKRNALASSLSWGTKRKLQLGIAIVGNPQ</sequence>
<feature type="transmembrane region" description="Helical" evidence="7">
    <location>
        <begin position="196"/>
        <end position="218"/>
    </location>
</feature>
<gene>
    <name evidence="10" type="ORF">V5799_028122</name>
</gene>
<feature type="transmembrane region" description="Helical" evidence="7">
    <location>
        <begin position="278"/>
        <end position="301"/>
    </location>
</feature>
<keyword evidence="2" id="KW-0813">Transport</keyword>
<feature type="non-terminal residue" evidence="10">
    <location>
        <position position="470"/>
    </location>
</feature>
<evidence type="ECO:0000256" key="6">
    <source>
        <dbReference type="ARBA" id="ARBA00023136"/>
    </source>
</evidence>
<proteinExistence type="predicted"/>
<dbReference type="GO" id="GO:0016020">
    <property type="term" value="C:membrane"/>
    <property type="evidence" value="ECO:0007669"/>
    <property type="project" value="UniProtKB-SubCell"/>
</dbReference>
<evidence type="ECO:0000256" key="3">
    <source>
        <dbReference type="ARBA" id="ARBA00022692"/>
    </source>
</evidence>
<dbReference type="Proteomes" id="UP001321473">
    <property type="component" value="Unassembled WGS sequence"/>
</dbReference>
<evidence type="ECO:0000256" key="1">
    <source>
        <dbReference type="ARBA" id="ARBA00004141"/>
    </source>
</evidence>